<feature type="transmembrane region" description="Helical" evidence="1">
    <location>
        <begin position="129"/>
        <end position="147"/>
    </location>
</feature>
<dbReference type="PANTHER" id="PTHR14969">
    <property type="entry name" value="SPHINGOSINE-1-PHOSPHATE PHOSPHOHYDROLASE"/>
    <property type="match status" value="1"/>
</dbReference>
<dbReference type="AlphaFoldDB" id="A0A4R4TP67"/>
<feature type="transmembrane region" description="Helical" evidence="1">
    <location>
        <begin position="186"/>
        <end position="205"/>
    </location>
</feature>
<dbReference type="Proteomes" id="UP000295345">
    <property type="component" value="Unassembled WGS sequence"/>
</dbReference>
<gene>
    <name evidence="3" type="ORF">E1283_01665</name>
</gene>
<keyword evidence="1" id="KW-1133">Transmembrane helix</keyword>
<dbReference type="InterPro" id="IPR000326">
    <property type="entry name" value="PAP2/HPO"/>
</dbReference>
<dbReference type="Gene3D" id="1.20.144.10">
    <property type="entry name" value="Phosphatidic acid phosphatase type 2/haloperoxidase"/>
    <property type="match status" value="2"/>
</dbReference>
<organism evidence="3 4">
    <name type="scientific">Streptomyces hainanensis</name>
    <dbReference type="NCBI Taxonomy" id="402648"/>
    <lineage>
        <taxon>Bacteria</taxon>
        <taxon>Bacillati</taxon>
        <taxon>Actinomycetota</taxon>
        <taxon>Actinomycetes</taxon>
        <taxon>Kitasatosporales</taxon>
        <taxon>Streptomycetaceae</taxon>
        <taxon>Streptomyces</taxon>
    </lineage>
</organism>
<feature type="domain" description="Phosphatidic acid phosphatase type 2/haloperoxidase" evidence="2">
    <location>
        <begin position="90"/>
        <end position="197"/>
    </location>
</feature>
<dbReference type="SMART" id="SM00014">
    <property type="entry name" value="acidPPc"/>
    <property type="match status" value="1"/>
</dbReference>
<evidence type="ECO:0000259" key="2">
    <source>
        <dbReference type="SMART" id="SM00014"/>
    </source>
</evidence>
<dbReference type="PANTHER" id="PTHR14969:SF13">
    <property type="entry name" value="AT30094P"/>
    <property type="match status" value="1"/>
</dbReference>
<sequence length="219" mass="23413">MGTMPRRTLVIAALAAAALAVLMITVAVRDGAPFALDSRLHDWAVDHRSPTWTTTFKAITDTGSGPPAMVLGAIAGALAMPRRWWLGAVVGLGTLLVGMLFRWLLVNWLGRPRPPVADWLTHPDNPSMPSGHAGTSGMIAIGFALVLSRHLPRAVAYGLPAVWAVLVGASRVYLGVHWATDILAGWLYAIAFTALVLPPLATALAKARGHDTRERERQP</sequence>
<evidence type="ECO:0000256" key="1">
    <source>
        <dbReference type="SAM" id="Phobius"/>
    </source>
</evidence>
<feature type="transmembrane region" description="Helical" evidence="1">
    <location>
        <begin position="85"/>
        <end position="109"/>
    </location>
</feature>
<dbReference type="EMBL" id="SMKI01000009">
    <property type="protein sequence ID" value="TDC79907.1"/>
    <property type="molecule type" value="Genomic_DNA"/>
</dbReference>
<name>A0A4R4TP67_9ACTN</name>
<dbReference type="InterPro" id="IPR036938">
    <property type="entry name" value="PAP2/HPO_sf"/>
</dbReference>
<dbReference type="CDD" id="cd03392">
    <property type="entry name" value="PAP2_like_2"/>
    <property type="match status" value="1"/>
</dbReference>
<keyword evidence="1" id="KW-0812">Transmembrane</keyword>
<proteinExistence type="predicted"/>
<dbReference type="SUPFAM" id="SSF48317">
    <property type="entry name" value="Acid phosphatase/Vanadium-dependent haloperoxidase"/>
    <property type="match status" value="1"/>
</dbReference>
<dbReference type="Pfam" id="PF01569">
    <property type="entry name" value="PAP2"/>
    <property type="match status" value="1"/>
</dbReference>
<keyword evidence="4" id="KW-1185">Reference proteome</keyword>
<feature type="transmembrane region" description="Helical" evidence="1">
    <location>
        <begin position="55"/>
        <end position="78"/>
    </location>
</feature>
<reference evidence="3 4" key="1">
    <citation type="submission" date="2019-03" db="EMBL/GenBank/DDBJ databases">
        <title>Draft genome sequences of novel Actinobacteria.</title>
        <authorList>
            <person name="Sahin N."/>
            <person name="Ay H."/>
            <person name="Saygin H."/>
        </authorList>
    </citation>
    <scope>NUCLEOTIDE SEQUENCE [LARGE SCALE GENOMIC DNA]</scope>
    <source>
        <strain evidence="3 4">DSM 41900</strain>
    </source>
</reference>
<keyword evidence="1" id="KW-0472">Membrane</keyword>
<feature type="transmembrane region" description="Helical" evidence="1">
    <location>
        <begin position="154"/>
        <end position="174"/>
    </location>
</feature>
<protein>
    <submittedName>
        <fullName evidence="3">Phosphatase PAP2 family protein</fullName>
    </submittedName>
</protein>
<comment type="caution">
    <text evidence="3">The sequence shown here is derived from an EMBL/GenBank/DDBJ whole genome shotgun (WGS) entry which is preliminary data.</text>
</comment>
<dbReference type="OrthoDB" id="5289372at2"/>
<evidence type="ECO:0000313" key="4">
    <source>
        <dbReference type="Proteomes" id="UP000295345"/>
    </source>
</evidence>
<evidence type="ECO:0000313" key="3">
    <source>
        <dbReference type="EMBL" id="TDC79907.1"/>
    </source>
</evidence>
<accession>A0A4R4TP67</accession>